<dbReference type="EMBL" id="BMZO01000007">
    <property type="protein sequence ID" value="GHC73951.1"/>
    <property type="molecule type" value="Genomic_DNA"/>
</dbReference>
<evidence type="ECO:0000256" key="1">
    <source>
        <dbReference type="SAM" id="Coils"/>
    </source>
</evidence>
<protein>
    <submittedName>
        <fullName evidence="4">Tail protein</fullName>
    </submittedName>
</protein>
<comment type="caution">
    <text evidence="4">The sequence shown here is derived from an EMBL/GenBank/DDBJ whole genome shotgun (WGS) entry which is preliminary data.</text>
</comment>
<evidence type="ECO:0000313" key="4">
    <source>
        <dbReference type="EMBL" id="GHC73951.1"/>
    </source>
</evidence>
<evidence type="ECO:0000313" key="5">
    <source>
        <dbReference type="Proteomes" id="UP000641137"/>
    </source>
</evidence>
<feature type="compositionally biased region" description="Basic residues" evidence="2">
    <location>
        <begin position="1"/>
        <end position="11"/>
    </location>
</feature>
<accession>A0A8J3DPG3</accession>
<feature type="coiled-coil region" evidence="1">
    <location>
        <begin position="237"/>
        <end position="264"/>
    </location>
</feature>
<organism evidence="4 5">
    <name type="scientific">Limoniibacter endophyticus</name>
    <dbReference type="NCBI Taxonomy" id="1565040"/>
    <lineage>
        <taxon>Bacteria</taxon>
        <taxon>Pseudomonadati</taxon>
        <taxon>Pseudomonadota</taxon>
        <taxon>Alphaproteobacteria</taxon>
        <taxon>Hyphomicrobiales</taxon>
        <taxon>Bartonellaceae</taxon>
        <taxon>Limoniibacter</taxon>
    </lineage>
</organism>
<feature type="compositionally biased region" description="Basic and acidic residues" evidence="2">
    <location>
        <begin position="22"/>
        <end position="32"/>
    </location>
</feature>
<reference evidence="4" key="1">
    <citation type="journal article" date="2014" name="Int. J. Syst. Evol. Microbiol.">
        <title>Complete genome sequence of Corynebacterium casei LMG S-19264T (=DSM 44701T), isolated from a smear-ripened cheese.</title>
        <authorList>
            <consortium name="US DOE Joint Genome Institute (JGI-PGF)"/>
            <person name="Walter F."/>
            <person name="Albersmeier A."/>
            <person name="Kalinowski J."/>
            <person name="Ruckert C."/>
        </authorList>
    </citation>
    <scope>NUCLEOTIDE SEQUENCE</scope>
    <source>
        <strain evidence="4">KCTC 42097</strain>
    </source>
</reference>
<sequence length="442" mass="44641">MAKVPANRHSKQAKDPVTIDLAAEKPLEDRKPASGMPETTPAKDNEAQPKPAASSASAEASGANSPYPKSTSPASPAPSASSAGEPAASTGTAKSTGATSSSASDSGGGYTVPLASKTGSGKFAGFGAGLAGGIVVLLLASGAYYSGILPERSVPAEATVNQQIEAMNARLAAVEGEGGASSQEVHTLRAEIDQLRAELQALNERPVGEAALPVELGQRLSQIETRLAGVVGGAGDTSQLQARVNELSEKLQTADQSIVDLTQQMNARPDQPQAALVLAASQLRDAVTRGGDISAAVNGFAALSGETPEVDALKARGAVPVPSHDEIVMQAEAAYAAMLAEAQKPAVDAGVVDKLAASARALVSIRPVGPVEGDGVPEVVSRIEAAVNQSDLDTALAEYAKLPANVQAAGQSFADLLVARRDVLTQVQAASAQALRNAGGNE</sequence>
<dbReference type="RefSeq" id="WP_189490166.1">
    <property type="nucleotide sequence ID" value="NZ_BMZO01000007.1"/>
</dbReference>
<dbReference type="AlphaFoldDB" id="A0A8J3DPG3"/>
<keyword evidence="3" id="KW-0472">Membrane</keyword>
<reference evidence="4" key="2">
    <citation type="submission" date="2020-09" db="EMBL/GenBank/DDBJ databases">
        <authorList>
            <person name="Sun Q."/>
            <person name="Kim S."/>
        </authorList>
    </citation>
    <scope>NUCLEOTIDE SEQUENCE</scope>
    <source>
        <strain evidence="4">KCTC 42097</strain>
    </source>
</reference>
<feature type="transmembrane region" description="Helical" evidence="3">
    <location>
        <begin position="123"/>
        <end position="145"/>
    </location>
</feature>
<keyword evidence="3" id="KW-0812">Transmembrane</keyword>
<gene>
    <name evidence="4" type="ORF">GCM10010136_22600</name>
</gene>
<proteinExistence type="predicted"/>
<keyword evidence="3" id="KW-1133">Transmembrane helix</keyword>
<evidence type="ECO:0000256" key="2">
    <source>
        <dbReference type="SAM" id="MobiDB-lite"/>
    </source>
</evidence>
<feature type="region of interest" description="Disordered" evidence="2">
    <location>
        <begin position="1"/>
        <end position="109"/>
    </location>
</feature>
<feature type="compositionally biased region" description="Low complexity" evidence="2">
    <location>
        <begin position="52"/>
        <end position="105"/>
    </location>
</feature>
<keyword evidence="1" id="KW-0175">Coiled coil</keyword>
<dbReference type="Proteomes" id="UP000641137">
    <property type="component" value="Unassembled WGS sequence"/>
</dbReference>
<name>A0A8J3DPG3_9HYPH</name>
<evidence type="ECO:0000256" key="3">
    <source>
        <dbReference type="SAM" id="Phobius"/>
    </source>
</evidence>
<keyword evidence="5" id="KW-1185">Reference proteome</keyword>